<keyword evidence="6" id="KW-0472">Membrane</keyword>
<evidence type="ECO:0000256" key="3">
    <source>
        <dbReference type="ARBA" id="ARBA00022741"/>
    </source>
</evidence>
<proteinExistence type="predicted"/>
<keyword evidence="4 8" id="KW-0067">ATP-binding</keyword>
<dbReference type="InterPro" id="IPR003439">
    <property type="entry name" value="ABC_transporter-like_ATP-bd"/>
</dbReference>
<evidence type="ECO:0000256" key="4">
    <source>
        <dbReference type="ARBA" id="ARBA00022840"/>
    </source>
</evidence>
<dbReference type="GO" id="GO:0016887">
    <property type="term" value="F:ATP hydrolysis activity"/>
    <property type="evidence" value="ECO:0007669"/>
    <property type="project" value="InterPro"/>
</dbReference>
<dbReference type="InterPro" id="IPR027417">
    <property type="entry name" value="P-loop_NTPase"/>
</dbReference>
<dbReference type="PROSITE" id="PS50893">
    <property type="entry name" value="ABC_TRANSPORTER_2"/>
    <property type="match status" value="1"/>
</dbReference>
<dbReference type="FunFam" id="3.40.50.300:FF:000042">
    <property type="entry name" value="Maltose/maltodextrin ABC transporter, ATP-binding protein"/>
    <property type="match status" value="1"/>
</dbReference>
<dbReference type="SUPFAM" id="SSF50331">
    <property type="entry name" value="MOP-like"/>
    <property type="match status" value="1"/>
</dbReference>
<dbReference type="SMART" id="SM00382">
    <property type="entry name" value="AAA"/>
    <property type="match status" value="1"/>
</dbReference>
<dbReference type="SUPFAM" id="SSF52540">
    <property type="entry name" value="P-loop containing nucleoside triphosphate hydrolases"/>
    <property type="match status" value="1"/>
</dbReference>
<keyword evidence="5" id="KW-1278">Translocase</keyword>
<dbReference type="Proteomes" id="UP000588586">
    <property type="component" value="Unassembled WGS sequence"/>
</dbReference>
<dbReference type="GO" id="GO:0005524">
    <property type="term" value="F:ATP binding"/>
    <property type="evidence" value="ECO:0007669"/>
    <property type="project" value="UniProtKB-KW"/>
</dbReference>
<dbReference type="AlphaFoldDB" id="A0A849HDB5"/>
<evidence type="ECO:0000256" key="6">
    <source>
        <dbReference type="ARBA" id="ARBA00023136"/>
    </source>
</evidence>
<dbReference type="InterPro" id="IPR003593">
    <property type="entry name" value="AAA+_ATPase"/>
</dbReference>
<evidence type="ECO:0000256" key="1">
    <source>
        <dbReference type="ARBA" id="ARBA00022448"/>
    </source>
</evidence>
<dbReference type="Gene3D" id="3.40.50.300">
    <property type="entry name" value="P-loop containing nucleotide triphosphate hydrolases"/>
    <property type="match status" value="1"/>
</dbReference>
<evidence type="ECO:0000256" key="2">
    <source>
        <dbReference type="ARBA" id="ARBA00022475"/>
    </source>
</evidence>
<keyword evidence="2" id="KW-1003">Cell membrane</keyword>
<dbReference type="GO" id="GO:0055052">
    <property type="term" value="C:ATP-binding cassette (ABC) transporter complex, substrate-binding subunit-containing"/>
    <property type="evidence" value="ECO:0007669"/>
    <property type="project" value="TreeGrafter"/>
</dbReference>
<dbReference type="InterPro" id="IPR012340">
    <property type="entry name" value="NA-bd_OB-fold"/>
</dbReference>
<dbReference type="EMBL" id="JABEPQ010000001">
    <property type="protein sequence ID" value="NNM45408.1"/>
    <property type="molecule type" value="Genomic_DNA"/>
</dbReference>
<evidence type="ECO:0000259" key="7">
    <source>
        <dbReference type="PROSITE" id="PS50893"/>
    </source>
</evidence>
<dbReference type="InterPro" id="IPR017871">
    <property type="entry name" value="ABC_transporter-like_CS"/>
</dbReference>
<feature type="domain" description="ABC transporter" evidence="7">
    <location>
        <begin position="3"/>
        <end position="238"/>
    </location>
</feature>
<dbReference type="PANTHER" id="PTHR43875">
    <property type="entry name" value="MALTODEXTRIN IMPORT ATP-BINDING PROTEIN MSMX"/>
    <property type="match status" value="1"/>
</dbReference>
<evidence type="ECO:0000313" key="8">
    <source>
        <dbReference type="EMBL" id="NNM45408.1"/>
    </source>
</evidence>
<dbReference type="Pfam" id="PF00005">
    <property type="entry name" value="ABC_tran"/>
    <property type="match status" value="1"/>
</dbReference>
<dbReference type="InterPro" id="IPR008995">
    <property type="entry name" value="Mo/tungstate-bd_C_term_dom"/>
</dbReference>
<dbReference type="Gene3D" id="2.40.50.140">
    <property type="entry name" value="Nucleic acid-binding proteins"/>
    <property type="match status" value="1"/>
</dbReference>
<dbReference type="GO" id="GO:0015408">
    <property type="term" value="F:ABC-type ferric iron transporter activity"/>
    <property type="evidence" value="ECO:0007669"/>
    <property type="project" value="InterPro"/>
</dbReference>
<keyword evidence="1" id="KW-0813">Transport</keyword>
<name>A0A849HDB5_9MICO</name>
<keyword evidence="3" id="KW-0547">Nucleotide-binding</keyword>
<dbReference type="PROSITE" id="PS00211">
    <property type="entry name" value="ABC_TRANSPORTER_1"/>
    <property type="match status" value="1"/>
</dbReference>
<dbReference type="InterPro" id="IPR013611">
    <property type="entry name" value="Transp-assoc_OB_typ2"/>
</dbReference>
<accession>A0A849HDB5</accession>
<dbReference type="Pfam" id="PF08402">
    <property type="entry name" value="TOBE_2"/>
    <property type="match status" value="1"/>
</dbReference>
<dbReference type="InterPro" id="IPR047641">
    <property type="entry name" value="ABC_transpr_MalK/UgpC-like"/>
</dbReference>
<gene>
    <name evidence="8" type="ORF">HJG52_05235</name>
</gene>
<reference evidence="8 9" key="1">
    <citation type="submission" date="2020-04" db="EMBL/GenBank/DDBJ databases">
        <title>Knoellia sp. isolate from air conditioner.</title>
        <authorList>
            <person name="Chea S."/>
            <person name="Kim D.-U."/>
        </authorList>
    </citation>
    <scope>NUCLEOTIDE SEQUENCE [LARGE SCALE GENOMIC DNA]</scope>
    <source>
        <strain evidence="8 9">DB2414S</strain>
    </source>
</reference>
<sequence>MTVRVTGAQKSYRARRGEPVHALDDVTVEARAGELLTVVGPSGSGKSTLLRAIAGLETLDAGSVMVGDVDVTALAPGRRGVAMVFQDAALYPHLSVAGNIGLGERARGRGRSQTRERVAEVAESLGIGELLDRLPSQLSGGERQRVALARAVIRAPKVCLLDEPLSSLDADLRLRMRGEVRDLQRRTGATMVHVTHDQAEAMAIGDRLAVMQAGRVVQVDTPERVFAEPATSFVARFVGPLPMNLLTGDGPTRGVRPERVRLRDNAAGDVDQVEPGLSGLAGVVESVESAGEDAVVRVRHAGGVLLARVTGTSRPSVGDQLRAVWDAGDEHRFDRDTGERL</sequence>
<protein>
    <submittedName>
        <fullName evidence="8">ABC transporter ATP-binding protein</fullName>
    </submittedName>
</protein>
<evidence type="ECO:0000313" key="9">
    <source>
        <dbReference type="Proteomes" id="UP000588586"/>
    </source>
</evidence>
<dbReference type="Gene3D" id="2.40.50.100">
    <property type="match status" value="1"/>
</dbReference>
<dbReference type="InterPro" id="IPR015853">
    <property type="entry name" value="ABC_transpr_FbpC"/>
</dbReference>
<dbReference type="PANTHER" id="PTHR43875:SF15">
    <property type="entry name" value="TREHALOSE IMPORT ATP-BINDING PROTEIN SUGC"/>
    <property type="match status" value="1"/>
</dbReference>
<organism evidence="8 9">
    <name type="scientific">Knoellia koreensis</name>
    <dbReference type="NCBI Taxonomy" id="2730921"/>
    <lineage>
        <taxon>Bacteria</taxon>
        <taxon>Bacillati</taxon>
        <taxon>Actinomycetota</taxon>
        <taxon>Actinomycetes</taxon>
        <taxon>Micrococcales</taxon>
        <taxon>Intrasporangiaceae</taxon>
        <taxon>Knoellia</taxon>
    </lineage>
</organism>
<evidence type="ECO:0000256" key="5">
    <source>
        <dbReference type="ARBA" id="ARBA00022967"/>
    </source>
</evidence>
<comment type="caution">
    <text evidence="8">The sequence shown here is derived from an EMBL/GenBank/DDBJ whole genome shotgun (WGS) entry which is preliminary data.</text>
</comment>
<keyword evidence="9" id="KW-1185">Reference proteome</keyword>
<dbReference type="CDD" id="cd03259">
    <property type="entry name" value="ABC_Carb_Solutes_like"/>
    <property type="match status" value="1"/>
</dbReference>